<proteinExistence type="predicted"/>
<evidence type="ECO:0000313" key="2">
    <source>
        <dbReference type="Proteomes" id="UP000828048"/>
    </source>
</evidence>
<gene>
    <name evidence="1" type="ORF">Vadar_006070</name>
</gene>
<dbReference type="EMBL" id="CM037159">
    <property type="protein sequence ID" value="KAH7865399.1"/>
    <property type="molecule type" value="Genomic_DNA"/>
</dbReference>
<comment type="caution">
    <text evidence="1">The sequence shown here is derived from an EMBL/GenBank/DDBJ whole genome shotgun (WGS) entry which is preliminary data.</text>
</comment>
<name>A0ACB7ZHV2_9ERIC</name>
<keyword evidence="2" id="KW-1185">Reference proteome</keyword>
<reference evidence="1 2" key="1">
    <citation type="journal article" date="2021" name="Hortic Res">
        <title>High-quality reference genome and annotation aids understanding of berry development for evergreen blueberry (Vaccinium darrowii).</title>
        <authorList>
            <person name="Yu J."/>
            <person name="Hulse-Kemp A.M."/>
            <person name="Babiker E."/>
            <person name="Staton M."/>
        </authorList>
    </citation>
    <scope>NUCLEOTIDE SEQUENCE [LARGE SCALE GENOMIC DNA]</scope>
    <source>
        <strain evidence="2">cv. NJ 8807/NJ 8810</strain>
        <tissue evidence="1">Young leaf</tissue>
    </source>
</reference>
<sequence length="88" mass="10071">MSSQTTVAVEINFGAIKFEDPALFQPWRNSTCTTFYDVNLFRVSDDTDLKMLLLQTTSKSIIIIEDLNRFMADKGYMSLSLFGVLNYK</sequence>
<accession>A0ACB7ZHV2</accession>
<evidence type="ECO:0000313" key="1">
    <source>
        <dbReference type="EMBL" id="KAH7865399.1"/>
    </source>
</evidence>
<organism evidence="1 2">
    <name type="scientific">Vaccinium darrowii</name>
    <dbReference type="NCBI Taxonomy" id="229202"/>
    <lineage>
        <taxon>Eukaryota</taxon>
        <taxon>Viridiplantae</taxon>
        <taxon>Streptophyta</taxon>
        <taxon>Embryophyta</taxon>
        <taxon>Tracheophyta</taxon>
        <taxon>Spermatophyta</taxon>
        <taxon>Magnoliopsida</taxon>
        <taxon>eudicotyledons</taxon>
        <taxon>Gunneridae</taxon>
        <taxon>Pentapetalae</taxon>
        <taxon>asterids</taxon>
        <taxon>Ericales</taxon>
        <taxon>Ericaceae</taxon>
        <taxon>Vaccinioideae</taxon>
        <taxon>Vaccinieae</taxon>
        <taxon>Vaccinium</taxon>
    </lineage>
</organism>
<protein>
    <submittedName>
        <fullName evidence="1">Uncharacterized protein</fullName>
    </submittedName>
</protein>
<dbReference type="Proteomes" id="UP000828048">
    <property type="component" value="Chromosome 9"/>
</dbReference>